<dbReference type="OrthoDB" id="9800034at2"/>
<feature type="transmembrane region" description="Helical" evidence="5">
    <location>
        <begin position="60"/>
        <end position="79"/>
    </location>
</feature>
<evidence type="ECO:0000313" key="8">
    <source>
        <dbReference type="Proteomes" id="UP000295197"/>
    </source>
</evidence>
<dbReference type="Proteomes" id="UP000295197">
    <property type="component" value="Unassembled WGS sequence"/>
</dbReference>
<sequence length="121" mass="13604">MKQTYLKKAFKLFSAYKADQLTSDDLSKADAKASNLDDKVIDFKVLIDIAKDISKGRYKVNTWNASIIVGTILYVVSPIDAIPDLIPVLGWLDDITIVGYALGKLSEEIKRYKESKIQFTK</sequence>
<keyword evidence="3 5" id="KW-1133">Transmembrane helix</keyword>
<keyword evidence="8" id="KW-1185">Reference proteome</keyword>
<dbReference type="Pfam" id="PF06803">
    <property type="entry name" value="DUF1232"/>
    <property type="match status" value="1"/>
</dbReference>
<evidence type="ECO:0000256" key="4">
    <source>
        <dbReference type="ARBA" id="ARBA00023136"/>
    </source>
</evidence>
<evidence type="ECO:0000313" key="7">
    <source>
        <dbReference type="EMBL" id="TCV19943.1"/>
    </source>
</evidence>
<evidence type="ECO:0000256" key="3">
    <source>
        <dbReference type="ARBA" id="ARBA00022989"/>
    </source>
</evidence>
<dbReference type="RefSeq" id="WP_132776377.1">
    <property type="nucleotide sequence ID" value="NZ_SMBZ01000003.1"/>
</dbReference>
<evidence type="ECO:0000259" key="6">
    <source>
        <dbReference type="Pfam" id="PF06803"/>
    </source>
</evidence>
<gene>
    <name evidence="7" type="ORF">EDC17_100342</name>
</gene>
<dbReference type="InterPro" id="IPR010652">
    <property type="entry name" value="DUF1232"/>
</dbReference>
<dbReference type="AlphaFoldDB" id="A0A4R3W0Y6"/>
<feature type="domain" description="DUF1232" evidence="6">
    <location>
        <begin position="67"/>
        <end position="99"/>
    </location>
</feature>
<organism evidence="7 8">
    <name type="scientific">Sphingobacterium alimentarium</name>
    <dbReference type="NCBI Taxonomy" id="797292"/>
    <lineage>
        <taxon>Bacteria</taxon>
        <taxon>Pseudomonadati</taxon>
        <taxon>Bacteroidota</taxon>
        <taxon>Sphingobacteriia</taxon>
        <taxon>Sphingobacteriales</taxon>
        <taxon>Sphingobacteriaceae</taxon>
        <taxon>Sphingobacterium</taxon>
    </lineage>
</organism>
<evidence type="ECO:0000256" key="5">
    <source>
        <dbReference type="SAM" id="Phobius"/>
    </source>
</evidence>
<evidence type="ECO:0000256" key="1">
    <source>
        <dbReference type="ARBA" id="ARBA00004127"/>
    </source>
</evidence>
<keyword evidence="4 5" id="KW-0472">Membrane</keyword>
<name>A0A4R3W0Y6_9SPHI</name>
<dbReference type="GO" id="GO:0012505">
    <property type="term" value="C:endomembrane system"/>
    <property type="evidence" value="ECO:0007669"/>
    <property type="project" value="UniProtKB-SubCell"/>
</dbReference>
<proteinExistence type="predicted"/>
<evidence type="ECO:0000256" key="2">
    <source>
        <dbReference type="ARBA" id="ARBA00022692"/>
    </source>
</evidence>
<accession>A0A4R3W0Y6</accession>
<comment type="subcellular location">
    <subcellularLocation>
        <location evidence="1">Endomembrane system</location>
        <topology evidence="1">Multi-pass membrane protein</topology>
    </subcellularLocation>
</comment>
<protein>
    <submittedName>
        <fullName evidence="7">Uncharacterized protein DUF1232</fullName>
    </submittedName>
</protein>
<comment type="caution">
    <text evidence="7">The sequence shown here is derived from an EMBL/GenBank/DDBJ whole genome shotgun (WGS) entry which is preliminary data.</text>
</comment>
<reference evidence="7 8" key="1">
    <citation type="submission" date="2019-03" db="EMBL/GenBank/DDBJ databases">
        <title>Genomic Encyclopedia of Type Strains, Phase IV (KMG-IV): sequencing the most valuable type-strain genomes for metagenomic binning, comparative biology and taxonomic classification.</title>
        <authorList>
            <person name="Goeker M."/>
        </authorList>
    </citation>
    <scope>NUCLEOTIDE SEQUENCE [LARGE SCALE GENOMIC DNA]</scope>
    <source>
        <strain evidence="7 8">DSM 22362</strain>
    </source>
</reference>
<keyword evidence="2 5" id="KW-0812">Transmembrane</keyword>
<dbReference type="EMBL" id="SMBZ01000003">
    <property type="protein sequence ID" value="TCV19943.1"/>
    <property type="molecule type" value="Genomic_DNA"/>
</dbReference>